<comment type="caution">
    <text evidence="1">The sequence shown here is derived from an EMBL/GenBank/DDBJ whole genome shotgun (WGS) entry which is preliminary data.</text>
</comment>
<dbReference type="OrthoDB" id="2757830at2759"/>
<accession>A0A1M2V444</accession>
<sequence>MLTTIRDLQLSYIGQRAVKMLQCLRSQLVSATLGFDSDTDEDGFFDLLPKEDWPLYHPTVLLARSQSTLEELTSYRWDVDPDNIPCPMNV</sequence>
<evidence type="ECO:0000313" key="1">
    <source>
        <dbReference type="EMBL" id="OJT02381.1"/>
    </source>
</evidence>
<dbReference type="EMBL" id="MNAD01001673">
    <property type="protein sequence ID" value="OJT02381.1"/>
    <property type="molecule type" value="Genomic_DNA"/>
</dbReference>
<name>A0A1M2V444_TRAPU</name>
<proteinExistence type="predicted"/>
<protein>
    <submittedName>
        <fullName evidence="1">Uncharacterized protein</fullName>
    </submittedName>
</protein>
<evidence type="ECO:0000313" key="2">
    <source>
        <dbReference type="Proteomes" id="UP000184267"/>
    </source>
</evidence>
<gene>
    <name evidence="1" type="ORF">TRAPUB_7105</name>
</gene>
<organism evidence="1 2">
    <name type="scientific">Trametes pubescens</name>
    <name type="common">White-rot fungus</name>
    <dbReference type="NCBI Taxonomy" id="154538"/>
    <lineage>
        <taxon>Eukaryota</taxon>
        <taxon>Fungi</taxon>
        <taxon>Dikarya</taxon>
        <taxon>Basidiomycota</taxon>
        <taxon>Agaricomycotina</taxon>
        <taxon>Agaricomycetes</taxon>
        <taxon>Polyporales</taxon>
        <taxon>Polyporaceae</taxon>
        <taxon>Trametes</taxon>
    </lineage>
</organism>
<reference evidence="1 2" key="1">
    <citation type="submission" date="2016-10" db="EMBL/GenBank/DDBJ databases">
        <title>Genome sequence of the basidiomycete white-rot fungus Trametes pubescens.</title>
        <authorList>
            <person name="Makela M.R."/>
            <person name="Granchi Z."/>
            <person name="Peng M."/>
            <person name="De Vries R.P."/>
            <person name="Grigoriev I."/>
            <person name="Riley R."/>
            <person name="Hilden K."/>
        </authorList>
    </citation>
    <scope>NUCLEOTIDE SEQUENCE [LARGE SCALE GENOMIC DNA]</scope>
    <source>
        <strain evidence="1 2">FBCC735</strain>
    </source>
</reference>
<keyword evidence="2" id="KW-1185">Reference proteome</keyword>
<dbReference type="AlphaFoldDB" id="A0A1M2V444"/>
<dbReference type="Proteomes" id="UP000184267">
    <property type="component" value="Unassembled WGS sequence"/>
</dbReference>